<evidence type="ECO:0000313" key="2">
    <source>
        <dbReference type="Proteomes" id="UP001150904"/>
    </source>
</evidence>
<sequence length="64" mass="6982">MIDQAAYSSIPESASQFNGLQQNGFSFLKAQAATQTKAEAHSTEARRGYLDAVKGKCLDNFVLR</sequence>
<reference evidence="1" key="2">
    <citation type="journal article" date="2023" name="IMA Fungus">
        <title>Comparative genomic study of the Penicillium genus elucidates a diverse pangenome and 15 lateral gene transfer events.</title>
        <authorList>
            <person name="Petersen C."/>
            <person name="Sorensen T."/>
            <person name="Nielsen M.R."/>
            <person name="Sondergaard T.E."/>
            <person name="Sorensen J.L."/>
            <person name="Fitzpatrick D.A."/>
            <person name="Frisvad J.C."/>
            <person name="Nielsen K.L."/>
        </authorList>
    </citation>
    <scope>NUCLEOTIDE SEQUENCE</scope>
    <source>
        <strain evidence="1">IBT 15544</strain>
    </source>
</reference>
<name>A0A9W9MDH4_9EURO</name>
<dbReference type="AlphaFoldDB" id="A0A9W9MDH4"/>
<dbReference type="GeneID" id="83181264"/>
<proteinExistence type="predicted"/>
<reference evidence="1" key="1">
    <citation type="submission" date="2022-12" db="EMBL/GenBank/DDBJ databases">
        <authorList>
            <person name="Petersen C."/>
        </authorList>
    </citation>
    <scope>NUCLEOTIDE SEQUENCE</scope>
    <source>
        <strain evidence="1">IBT 15544</strain>
    </source>
</reference>
<dbReference type="Proteomes" id="UP001150904">
    <property type="component" value="Unassembled WGS sequence"/>
</dbReference>
<gene>
    <name evidence="1" type="ORF">N7498_006901</name>
</gene>
<dbReference type="RefSeq" id="XP_058306212.1">
    <property type="nucleotide sequence ID" value="XM_058453963.1"/>
</dbReference>
<protein>
    <submittedName>
        <fullName evidence="1">Uncharacterized protein</fullName>
    </submittedName>
</protein>
<keyword evidence="2" id="KW-1185">Reference proteome</keyword>
<accession>A0A9W9MDH4</accession>
<evidence type="ECO:0000313" key="1">
    <source>
        <dbReference type="EMBL" id="KAJ5197784.1"/>
    </source>
</evidence>
<organism evidence="1 2">
    <name type="scientific">Penicillium cinerascens</name>
    <dbReference type="NCBI Taxonomy" id="70096"/>
    <lineage>
        <taxon>Eukaryota</taxon>
        <taxon>Fungi</taxon>
        <taxon>Dikarya</taxon>
        <taxon>Ascomycota</taxon>
        <taxon>Pezizomycotina</taxon>
        <taxon>Eurotiomycetes</taxon>
        <taxon>Eurotiomycetidae</taxon>
        <taxon>Eurotiales</taxon>
        <taxon>Aspergillaceae</taxon>
        <taxon>Penicillium</taxon>
    </lineage>
</organism>
<comment type="caution">
    <text evidence="1">The sequence shown here is derived from an EMBL/GenBank/DDBJ whole genome shotgun (WGS) entry which is preliminary data.</text>
</comment>
<dbReference type="EMBL" id="JAPQKR010000014">
    <property type="protein sequence ID" value="KAJ5197784.1"/>
    <property type="molecule type" value="Genomic_DNA"/>
</dbReference>